<dbReference type="AlphaFoldDB" id="I4EHQ8"/>
<reference evidence="2 3" key="1">
    <citation type="journal article" date="2012" name="ISME J.">
        <title>Nitrification expanded: discovery, physiology and genomics of a nitrite-oxidizing bacterium from the phylum Chloroflexi.</title>
        <authorList>
            <person name="Sorokin D.Y."/>
            <person name="Lucker S."/>
            <person name="Vejmelkova D."/>
            <person name="Kostrikina N.A."/>
            <person name="Kleerebezem R."/>
            <person name="Rijpstra W.I."/>
            <person name="Damste J.S."/>
            <person name="Le Paslier D."/>
            <person name="Muyzer G."/>
            <person name="Wagner M."/>
            <person name="van Loosdrecht M.C."/>
            <person name="Daims H."/>
        </authorList>
    </citation>
    <scope>NUCLEOTIDE SEQUENCE [LARGE SCALE GENOMIC DNA]</scope>
    <source>
        <strain evidence="3">none</strain>
    </source>
</reference>
<evidence type="ECO:0000313" key="3">
    <source>
        <dbReference type="Proteomes" id="UP000004221"/>
    </source>
</evidence>
<dbReference type="Proteomes" id="UP000004221">
    <property type="component" value="Unassembled WGS sequence"/>
</dbReference>
<keyword evidence="3" id="KW-1185">Reference proteome</keyword>
<sequence>MSGIEPTHLTPRERKIILSVLLLALIALAAWISMVILMLPNPGHGPV</sequence>
<keyword evidence="1" id="KW-0472">Membrane</keyword>
<comment type="caution">
    <text evidence="2">The sequence shown here is derived from an EMBL/GenBank/DDBJ whole genome shotgun (WGS) entry which is preliminary data.</text>
</comment>
<protein>
    <submittedName>
        <fullName evidence="2">Uncharacterized protein</fullName>
    </submittedName>
</protein>
<name>I4EHQ8_9BACT</name>
<organism evidence="2 3">
    <name type="scientific">Nitrolancea hollandica Lb</name>
    <dbReference type="NCBI Taxonomy" id="1129897"/>
    <lineage>
        <taxon>Bacteria</taxon>
        <taxon>Pseudomonadati</taxon>
        <taxon>Thermomicrobiota</taxon>
        <taxon>Thermomicrobia</taxon>
        <taxon>Sphaerobacterales</taxon>
        <taxon>Sphaerobacterineae</taxon>
        <taxon>Sphaerobacteraceae</taxon>
        <taxon>Nitrolancea</taxon>
    </lineage>
</organism>
<feature type="transmembrane region" description="Helical" evidence="1">
    <location>
        <begin position="16"/>
        <end position="39"/>
    </location>
</feature>
<gene>
    <name evidence="2" type="ORF">NITHO_3210028</name>
</gene>
<accession>I4EHQ8</accession>
<keyword evidence="1" id="KW-1133">Transmembrane helix</keyword>
<evidence type="ECO:0000256" key="1">
    <source>
        <dbReference type="SAM" id="Phobius"/>
    </source>
</evidence>
<dbReference type="EMBL" id="CAGS01000248">
    <property type="protein sequence ID" value="CCF84220.1"/>
    <property type="molecule type" value="Genomic_DNA"/>
</dbReference>
<keyword evidence="1" id="KW-0812">Transmembrane</keyword>
<dbReference type="RefSeq" id="WP_008478218.1">
    <property type="nucleotide sequence ID" value="NZ_CAGS01000248.1"/>
</dbReference>
<evidence type="ECO:0000313" key="2">
    <source>
        <dbReference type="EMBL" id="CCF84220.1"/>
    </source>
</evidence>
<proteinExistence type="predicted"/>